<dbReference type="PANTHER" id="PTHR33559:SF1">
    <property type="entry name" value="PROTEASOME ASSEMBLY CHAPERONE 4"/>
    <property type="match status" value="1"/>
</dbReference>
<accession>A0ABR3B2S4</accession>
<dbReference type="EMBL" id="JBCLYO010000006">
    <property type="protein sequence ID" value="KAL0087868.1"/>
    <property type="molecule type" value="Genomic_DNA"/>
</dbReference>
<evidence type="ECO:0008006" key="3">
    <source>
        <dbReference type="Google" id="ProtNLM"/>
    </source>
</evidence>
<proteinExistence type="predicted"/>
<evidence type="ECO:0000313" key="1">
    <source>
        <dbReference type="EMBL" id="KAL0087868.1"/>
    </source>
</evidence>
<organism evidence="1 2">
    <name type="scientific">Phycomyces blakesleeanus</name>
    <dbReference type="NCBI Taxonomy" id="4837"/>
    <lineage>
        <taxon>Eukaryota</taxon>
        <taxon>Fungi</taxon>
        <taxon>Fungi incertae sedis</taxon>
        <taxon>Mucoromycota</taxon>
        <taxon>Mucoromycotina</taxon>
        <taxon>Mucoromycetes</taxon>
        <taxon>Mucorales</taxon>
        <taxon>Phycomycetaceae</taxon>
        <taxon>Phycomyces</taxon>
    </lineage>
</organism>
<keyword evidence="2" id="KW-1185">Reference proteome</keyword>
<name>A0ABR3B2S4_PHYBL</name>
<dbReference type="Proteomes" id="UP001448207">
    <property type="component" value="Unassembled WGS sequence"/>
</dbReference>
<evidence type="ECO:0000313" key="2">
    <source>
        <dbReference type="Proteomes" id="UP001448207"/>
    </source>
</evidence>
<sequence length="157" mass="17577">MTEEVEPRFLIHQATHLFVTEPVFFQLVQMNNSMLVWAGKKSGKLNDLSVAVPSFGNHTSPSATTILGQDVSESGRNMARRLATTMIINANANIIHTCTYIHTYICLCAGDFLMVPVVVALKYKQQFYVSLDTGSQDPMMNVFIEKKLTEMIKMVLT</sequence>
<dbReference type="InterPro" id="IPR032157">
    <property type="entry name" value="PAC4"/>
</dbReference>
<comment type="caution">
    <text evidence="1">The sequence shown here is derived from an EMBL/GenBank/DDBJ whole genome shotgun (WGS) entry which is preliminary data.</text>
</comment>
<dbReference type="Pfam" id="PF16093">
    <property type="entry name" value="PAC4"/>
    <property type="match status" value="1"/>
</dbReference>
<reference evidence="1 2" key="1">
    <citation type="submission" date="2024-04" db="EMBL/GenBank/DDBJ databases">
        <title>Symmetric and asymmetric DNA N6-adenine methylation regulates different biological responses in Mucorales.</title>
        <authorList>
            <consortium name="Lawrence Berkeley National Laboratory"/>
            <person name="Lax C."/>
            <person name="Mondo S.J."/>
            <person name="Osorio-Concepcion M."/>
            <person name="Muszewska A."/>
            <person name="Corrochano-Luque M."/>
            <person name="Gutierrez G."/>
            <person name="Riley R."/>
            <person name="Lipzen A."/>
            <person name="Guo J."/>
            <person name="Hundley H."/>
            <person name="Amirebrahimi M."/>
            <person name="Ng V."/>
            <person name="Lorenzo-Gutierrez D."/>
            <person name="Binder U."/>
            <person name="Yang J."/>
            <person name="Song Y."/>
            <person name="Canovas D."/>
            <person name="Navarro E."/>
            <person name="Freitag M."/>
            <person name="Gabaldon T."/>
            <person name="Grigoriev I.V."/>
            <person name="Corrochano L.M."/>
            <person name="Nicolas F.E."/>
            <person name="Garre V."/>
        </authorList>
    </citation>
    <scope>NUCLEOTIDE SEQUENCE [LARGE SCALE GENOMIC DNA]</scope>
    <source>
        <strain evidence="1 2">L51</strain>
    </source>
</reference>
<gene>
    <name evidence="1" type="ORF">J3Q64DRAFT_1465536</name>
</gene>
<dbReference type="PANTHER" id="PTHR33559">
    <property type="entry name" value="PROTEASOME ASSEMBLY CHAPERONE 4"/>
    <property type="match status" value="1"/>
</dbReference>
<protein>
    <recommendedName>
        <fullName evidence="3">Proteasome assembly chaperone 4</fullName>
    </recommendedName>
</protein>